<accession>A0A0K2AYG0</accession>
<dbReference type="Proteomes" id="UP000061018">
    <property type="component" value="Chromosome"/>
</dbReference>
<proteinExistence type="predicted"/>
<organism evidence="1 2">
    <name type="scientific">Streptomyces ambofaciens (strain ATCC 23877 / 3486 / DSM 40053 / JCM 4204 / NBRC 12836 / NRRL B-2516)</name>
    <dbReference type="NCBI Taxonomy" id="278992"/>
    <lineage>
        <taxon>Bacteria</taxon>
        <taxon>Bacillati</taxon>
        <taxon>Actinomycetota</taxon>
        <taxon>Actinomycetes</taxon>
        <taxon>Kitasatosporales</taxon>
        <taxon>Streptomycetaceae</taxon>
        <taxon>Streptomyces</taxon>
    </lineage>
</organism>
<dbReference type="AlphaFoldDB" id="A0A0K2AYG0"/>
<dbReference type="EMBL" id="CP012382">
    <property type="protein sequence ID" value="AKZ57998.1"/>
    <property type="molecule type" value="Genomic_DNA"/>
</dbReference>
<reference evidence="2" key="1">
    <citation type="journal article" date="2015" name="J. Biotechnol.">
        <title>Complete genome sequence of Streptomyces ambofaciens ATCC 23877, the spiramycin producer.</title>
        <authorList>
            <person name="Thibessard A."/>
            <person name="Haas D."/>
            <person name="Gerbaud C."/>
            <person name="Aigle B."/>
            <person name="Lautru S."/>
            <person name="Pernodet J.L."/>
            <person name="Leblond P."/>
        </authorList>
    </citation>
    <scope>NUCLEOTIDE SEQUENCE [LARGE SCALE GENOMIC DNA]</scope>
    <source>
        <strain evidence="2">ATCC 23877 / 3486 / DSM 40053 / JCM 4204 / NBRC 12836 / NRRL B-2516</strain>
    </source>
</reference>
<sequence>MSVLHAVSASVLTIATHVHGRRMASGTGVSYAHEVGTRV</sequence>
<name>A0A0K2AYG0_STRA7</name>
<evidence type="ECO:0000313" key="1">
    <source>
        <dbReference type="EMBL" id="AKZ57998.1"/>
    </source>
</evidence>
<evidence type="ECO:0000313" key="2">
    <source>
        <dbReference type="Proteomes" id="UP000061018"/>
    </source>
</evidence>
<protein>
    <submittedName>
        <fullName evidence="1">Uncharacterized protein</fullName>
    </submittedName>
</protein>
<gene>
    <name evidence="1" type="ORF">SAM23877_4953</name>
</gene>
<dbReference type="KEGG" id="samb:SAM23877_4953"/>